<name>A0A0E9UHE0_ANGAN</name>
<sequence>MAPVEWEYERDSLYRNGSLPELSLCRITLHSFENLLLCWLLLD</sequence>
<reference evidence="1" key="1">
    <citation type="submission" date="2014-11" db="EMBL/GenBank/DDBJ databases">
        <authorList>
            <person name="Amaro Gonzalez C."/>
        </authorList>
    </citation>
    <scope>NUCLEOTIDE SEQUENCE</scope>
</reference>
<dbReference type="AlphaFoldDB" id="A0A0E9UHE0"/>
<proteinExistence type="predicted"/>
<dbReference type="EMBL" id="GBXM01043303">
    <property type="protein sequence ID" value="JAH65274.1"/>
    <property type="molecule type" value="Transcribed_RNA"/>
</dbReference>
<accession>A0A0E9UHE0</accession>
<reference evidence="1" key="2">
    <citation type="journal article" date="2015" name="Fish Shellfish Immunol.">
        <title>Early steps in the European eel (Anguilla anguilla)-Vibrio vulnificus interaction in the gills: Role of the RtxA13 toxin.</title>
        <authorList>
            <person name="Callol A."/>
            <person name="Pajuelo D."/>
            <person name="Ebbesson L."/>
            <person name="Teles M."/>
            <person name="MacKenzie S."/>
            <person name="Amaro C."/>
        </authorList>
    </citation>
    <scope>NUCLEOTIDE SEQUENCE</scope>
</reference>
<evidence type="ECO:0000313" key="1">
    <source>
        <dbReference type="EMBL" id="JAH65274.1"/>
    </source>
</evidence>
<organism evidence="1">
    <name type="scientific">Anguilla anguilla</name>
    <name type="common">European freshwater eel</name>
    <name type="synonym">Muraena anguilla</name>
    <dbReference type="NCBI Taxonomy" id="7936"/>
    <lineage>
        <taxon>Eukaryota</taxon>
        <taxon>Metazoa</taxon>
        <taxon>Chordata</taxon>
        <taxon>Craniata</taxon>
        <taxon>Vertebrata</taxon>
        <taxon>Euteleostomi</taxon>
        <taxon>Actinopterygii</taxon>
        <taxon>Neopterygii</taxon>
        <taxon>Teleostei</taxon>
        <taxon>Anguilliformes</taxon>
        <taxon>Anguillidae</taxon>
        <taxon>Anguilla</taxon>
    </lineage>
</organism>
<protein>
    <submittedName>
        <fullName evidence="1">Uncharacterized protein</fullName>
    </submittedName>
</protein>